<dbReference type="PANTHER" id="PTHR33169:SF14">
    <property type="entry name" value="TRANSCRIPTIONAL REGULATOR RV3488"/>
    <property type="match status" value="1"/>
</dbReference>
<reference evidence="2 3" key="1">
    <citation type="submission" date="2019-07" db="EMBL/GenBank/DDBJ databases">
        <title>Whole genome shotgun sequence of Sporosarcina luteola NBRC 105378.</title>
        <authorList>
            <person name="Hosoyama A."/>
            <person name="Uohara A."/>
            <person name="Ohji S."/>
            <person name="Ichikawa N."/>
        </authorList>
    </citation>
    <scope>NUCLEOTIDE SEQUENCE [LARGE SCALE GENOMIC DNA]</scope>
    <source>
        <strain evidence="2 3">NBRC 105378</strain>
    </source>
</reference>
<accession>A0A511Z5X4</accession>
<name>A0A511Z5X4_9BACL</name>
<evidence type="ECO:0000313" key="3">
    <source>
        <dbReference type="Proteomes" id="UP000321901"/>
    </source>
</evidence>
<sequence>MAIQIFILTKLMEENNYPYKLKKQIAELQPLETINGLTESKLYYHFESLAKQGFIEVKEIIKEEHRPDKQVFAITEKGKEVLPKKIYKLFENAETIGDMVIGLANLKYVDRDKVIGILEKKVNGIKMTWDKMSKFESRHFIEPGQEVLADFIGDYANYRINSSIQYFERLIKHIQKEEI</sequence>
<dbReference type="SUPFAM" id="SSF46785">
    <property type="entry name" value="Winged helix' DNA-binding domain"/>
    <property type="match status" value="1"/>
</dbReference>
<dbReference type="InterPro" id="IPR036390">
    <property type="entry name" value="WH_DNA-bd_sf"/>
</dbReference>
<comment type="caution">
    <text evidence="2">The sequence shown here is derived from an EMBL/GenBank/DDBJ whole genome shotgun (WGS) entry which is preliminary data.</text>
</comment>
<proteinExistence type="predicted"/>
<evidence type="ECO:0000313" key="2">
    <source>
        <dbReference type="EMBL" id="GEN82812.1"/>
    </source>
</evidence>
<evidence type="ECO:0000259" key="1">
    <source>
        <dbReference type="Pfam" id="PF03551"/>
    </source>
</evidence>
<dbReference type="Proteomes" id="UP000321901">
    <property type="component" value="Unassembled WGS sequence"/>
</dbReference>
<feature type="domain" description="Transcription regulator PadR N-terminal" evidence="1">
    <location>
        <begin position="7"/>
        <end position="82"/>
    </location>
</feature>
<dbReference type="EMBL" id="BJYL01000015">
    <property type="protein sequence ID" value="GEN82812.1"/>
    <property type="molecule type" value="Genomic_DNA"/>
</dbReference>
<dbReference type="InterPro" id="IPR005149">
    <property type="entry name" value="Tscrpt_reg_PadR_N"/>
</dbReference>
<protein>
    <recommendedName>
        <fullName evidence="1">Transcription regulator PadR N-terminal domain-containing protein</fullName>
    </recommendedName>
</protein>
<dbReference type="Gene3D" id="1.10.10.10">
    <property type="entry name" value="Winged helix-like DNA-binding domain superfamily/Winged helix DNA-binding domain"/>
    <property type="match status" value="1"/>
</dbReference>
<dbReference type="OrthoDB" id="9808762at2"/>
<dbReference type="RefSeq" id="WP_147056197.1">
    <property type="nucleotide sequence ID" value="NZ_BJYL01000015.1"/>
</dbReference>
<dbReference type="AlphaFoldDB" id="A0A511Z5X4"/>
<dbReference type="InterPro" id="IPR052509">
    <property type="entry name" value="Metal_resp_DNA-bind_regulator"/>
</dbReference>
<keyword evidence="3" id="KW-1185">Reference proteome</keyword>
<gene>
    <name evidence="2" type="ORF">SLU01_11240</name>
</gene>
<dbReference type="Pfam" id="PF03551">
    <property type="entry name" value="PadR"/>
    <property type="match status" value="1"/>
</dbReference>
<dbReference type="PANTHER" id="PTHR33169">
    <property type="entry name" value="PADR-FAMILY TRANSCRIPTIONAL REGULATOR"/>
    <property type="match status" value="1"/>
</dbReference>
<dbReference type="InterPro" id="IPR036388">
    <property type="entry name" value="WH-like_DNA-bd_sf"/>
</dbReference>
<organism evidence="2 3">
    <name type="scientific">Sporosarcina luteola</name>
    <dbReference type="NCBI Taxonomy" id="582850"/>
    <lineage>
        <taxon>Bacteria</taxon>
        <taxon>Bacillati</taxon>
        <taxon>Bacillota</taxon>
        <taxon>Bacilli</taxon>
        <taxon>Bacillales</taxon>
        <taxon>Caryophanaceae</taxon>
        <taxon>Sporosarcina</taxon>
    </lineage>
</organism>